<dbReference type="GO" id="GO:0009055">
    <property type="term" value="F:electron transfer activity"/>
    <property type="evidence" value="ECO:0007669"/>
    <property type="project" value="InterPro"/>
</dbReference>
<proteinExistence type="predicted"/>
<dbReference type="Gene3D" id="1.10.760.10">
    <property type="entry name" value="Cytochrome c-like domain"/>
    <property type="match status" value="1"/>
</dbReference>
<evidence type="ECO:0000313" key="7">
    <source>
        <dbReference type="EMBL" id="OWU72863.1"/>
    </source>
</evidence>
<evidence type="ECO:0000256" key="1">
    <source>
        <dbReference type="ARBA" id="ARBA00022617"/>
    </source>
</evidence>
<feature type="chain" id="PRO_5013098710" evidence="5">
    <location>
        <begin position="19"/>
        <end position="134"/>
    </location>
</feature>
<dbReference type="GO" id="GO:0020037">
    <property type="term" value="F:heme binding"/>
    <property type="evidence" value="ECO:0007669"/>
    <property type="project" value="InterPro"/>
</dbReference>
<comment type="caution">
    <text evidence="7">The sequence shown here is derived from an EMBL/GenBank/DDBJ whole genome shotgun (WGS) entry which is preliminary data.</text>
</comment>
<dbReference type="Proteomes" id="UP000215377">
    <property type="component" value="Unassembled WGS sequence"/>
</dbReference>
<name>A0A225NIG7_9RHOB</name>
<accession>A0A225NIG7</accession>
<keyword evidence="5" id="KW-0732">Signal</keyword>
<evidence type="ECO:0000256" key="5">
    <source>
        <dbReference type="SAM" id="SignalP"/>
    </source>
</evidence>
<reference evidence="7 8" key="1">
    <citation type="submission" date="2013-04" db="EMBL/GenBank/DDBJ databases">
        <title>Oceanicola sp. 22II1-22F33 Genome Sequencing.</title>
        <authorList>
            <person name="Lai Q."/>
            <person name="Li G."/>
            <person name="Shao Z."/>
        </authorList>
    </citation>
    <scope>NUCLEOTIDE SEQUENCE [LARGE SCALE GENOMIC DNA]</scope>
    <source>
        <strain evidence="7 8">22II1-22F33</strain>
    </source>
</reference>
<protein>
    <submittedName>
        <fullName evidence="7">Cytochrome C</fullName>
    </submittedName>
</protein>
<evidence type="ECO:0000256" key="4">
    <source>
        <dbReference type="PROSITE-ProRule" id="PRU00433"/>
    </source>
</evidence>
<feature type="domain" description="Cytochrome c" evidence="6">
    <location>
        <begin position="21"/>
        <end position="132"/>
    </location>
</feature>
<keyword evidence="1 4" id="KW-0349">Heme</keyword>
<dbReference type="RefSeq" id="WP_088650551.1">
    <property type="nucleotide sequence ID" value="NZ_AQQR01000005.1"/>
</dbReference>
<dbReference type="PROSITE" id="PS51007">
    <property type="entry name" value="CYTC"/>
    <property type="match status" value="1"/>
</dbReference>
<evidence type="ECO:0000256" key="2">
    <source>
        <dbReference type="ARBA" id="ARBA00022723"/>
    </source>
</evidence>
<gene>
    <name evidence="7" type="ORF">ATO3_14275</name>
</gene>
<dbReference type="AlphaFoldDB" id="A0A225NIG7"/>
<dbReference type="OrthoDB" id="335174at2"/>
<keyword evidence="2 4" id="KW-0479">Metal-binding</keyword>
<evidence type="ECO:0000256" key="3">
    <source>
        <dbReference type="ARBA" id="ARBA00023004"/>
    </source>
</evidence>
<feature type="signal peptide" evidence="5">
    <location>
        <begin position="1"/>
        <end position="18"/>
    </location>
</feature>
<keyword evidence="3 4" id="KW-0408">Iron</keyword>
<dbReference type="SUPFAM" id="SSF46626">
    <property type="entry name" value="Cytochrome c"/>
    <property type="match status" value="1"/>
</dbReference>
<dbReference type="Pfam" id="PF00034">
    <property type="entry name" value="Cytochrom_C"/>
    <property type="match status" value="1"/>
</dbReference>
<organism evidence="7 8">
    <name type="scientific">Marinibacterium profundimaris</name>
    <dbReference type="NCBI Taxonomy" id="1679460"/>
    <lineage>
        <taxon>Bacteria</taxon>
        <taxon>Pseudomonadati</taxon>
        <taxon>Pseudomonadota</taxon>
        <taxon>Alphaproteobacteria</taxon>
        <taxon>Rhodobacterales</taxon>
        <taxon>Paracoccaceae</taxon>
        <taxon>Marinibacterium</taxon>
    </lineage>
</organism>
<dbReference type="EMBL" id="AQQR01000005">
    <property type="protein sequence ID" value="OWU72863.1"/>
    <property type="molecule type" value="Genomic_DNA"/>
</dbReference>
<evidence type="ECO:0000259" key="6">
    <source>
        <dbReference type="PROSITE" id="PS51007"/>
    </source>
</evidence>
<sequence length="134" mass="13937">MLRLVSLGLLLVAGAAAAQDADPSDGQELFRLHCAQCHGADATGGGPMAEMLAVATPDLTVLAANNGGVFPTAEVARQIDGRDRMLAHGGDMPIFGPYLEADQNIPLRLPSGQTMLTGLPLANIIVYLESIQSE</sequence>
<evidence type="ECO:0000313" key="8">
    <source>
        <dbReference type="Proteomes" id="UP000215377"/>
    </source>
</evidence>
<dbReference type="InterPro" id="IPR036909">
    <property type="entry name" value="Cyt_c-like_dom_sf"/>
</dbReference>
<keyword evidence="8" id="KW-1185">Reference proteome</keyword>
<dbReference type="GO" id="GO:0046872">
    <property type="term" value="F:metal ion binding"/>
    <property type="evidence" value="ECO:0007669"/>
    <property type="project" value="UniProtKB-KW"/>
</dbReference>
<dbReference type="InterPro" id="IPR009056">
    <property type="entry name" value="Cyt_c-like_dom"/>
</dbReference>